<name>A0A6J3JY43_9HYME</name>
<sequence>MESNTNNGRKRKSAESKEYRSKLSKAKENASQFTEESKTGKIKRILIRNFMCHDALEVTLNPNVNFIIGRNGSGKSAILTALTVGLGARANITSRGASVKNFIKKGKNSATIEVSLFNNGSMAYKPDIYGDSITIFRSIGTTSSYKIKNWRGEVVSTKQNELANILQAMNIQIDNPISILNQDISRTFLVSSRPEEKYELFMKATLLNVIGNNYKEAELTCEQEYEKLKQYNKILADARKEIEELKKSIERAEGIDKFRDEVVDLEKELVWAVAIAEERKLGKFEHVLKKCEDNFKQLQDTGSSAKSKDEEINKKIQELEEEIESAEKEVNNNSETYNKARQEYSIKKNEHSTKIREWRSVQSKVKRLEDDISALRKEIHRLESADNAEQSERNQIKQQLANLEQKLDETEALLRTKQTYQMHLETDKMRLLKEIQTSRIEINNCQKRIEKIRLDINARKKYSDNTLTVFGRNIPRLLRRIEEEYSNGHFKEKPRGPLGAYIKMKDSAWAPAVEHFLGASTFSTFCVDNSRDAKVLNTIMKEIYLNERTPQIICSKFYNTVHDVHAHCTRSSHYPNLLDAMDISDPVVANCLIDQREVECILLIPSSKEAAEIMSKASKVPQNCKRAFTQRGDTFYPDPQYRSYGGPRSLKARFLQVSITDTINALEEEVHIIDNEKDSAIALYKTISEKEKRISTELGGVRTEVTKLHAIQNQYKASINDLKDKIEAYETISVTVFKNELSELEKKLHEEKFEESNLNASILQLQKAVESLEEEVKHHRELRQNLNSKINPLKENIKELQDEKEALHAQSRHATKKLQVAHQALQQATVEFEQQQRCTEKAVTDATNRCDRIDTIRSINELERLSKDVKHKILEIERMFGTIEELRKELKEKEAKCGKDIHLISKIEKSYQAHIKRLEFRKKLFTDMKHTYGKKIQNSFSNILALRNKNGTVNIDHARKILELEVHSSNDSNKSINDARSLSGGERSYSTVAFILALWECTGLPFYFLDEFDVFMDKVNRRIIMDILLDHTKMHPQSQFTFLTPLDTSNVLAEDYVTIHKLAPPERGS</sequence>
<dbReference type="GO" id="GO:0003684">
    <property type="term" value="F:damaged DNA binding"/>
    <property type="evidence" value="ECO:0007669"/>
    <property type="project" value="TreeGrafter"/>
</dbReference>
<dbReference type="Gene3D" id="3.40.50.300">
    <property type="entry name" value="P-loop containing nucleotide triphosphate hydrolases"/>
    <property type="match status" value="2"/>
</dbReference>
<dbReference type="GO" id="GO:0035861">
    <property type="term" value="C:site of double-strand break"/>
    <property type="evidence" value="ECO:0007669"/>
    <property type="project" value="TreeGrafter"/>
</dbReference>
<dbReference type="PANTHER" id="PTHR19306">
    <property type="entry name" value="STRUCTURAL MAINTENANCE OF CHROMOSOMES 5,6 SMC5, SMC6"/>
    <property type="match status" value="1"/>
</dbReference>
<keyword evidence="4" id="KW-0158">Chromosome</keyword>
<dbReference type="GO" id="GO:0000724">
    <property type="term" value="P:double-strand break repair via homologous recombination"/>
    <property type="evidence" value="ECO:0007669"/>
    <property type="project" value="TreeGrafter"/>
</dbReference>
<evidence type="ECO:0000256" key="12">
    <source>
        <dbReference type="SAM" id="Coils"/>
    </source>
</evidence>
<dbReference type="GO" id="GO:0003697">
    <property type="term" value="F:single-stranded DNA binding"/>
    <property type="evidence" value="ECO:0007669"/>
    <property type="project" value="TreeGrafter"/>
</dbReference>
<dbReference type="AlphaFoldDB" id="A0A6J3JY43"/>
<keyword evidence="11" id="KW-0539">Nucleus</keyword>
<evidence type="ECO:0000256" key="4">
    <source>
        <dbReference type="ARBA" id="ARBA00022454"/>
    </source>
</evidence>
<keyword evidence="6" id="KW-0227">DNA damage</keyword>
<evidence type="ECO:0000259" key="14">
    <source>
        <dbReference type="Pfam" id="PF02463"/>
    </source>
</evidence>
<keyword evidence="10" id="KW-0234">DNA repair</keyword>
<organism evidence="15 16">
    <name type="scientific">Bombus vosnesenskii</name>
    <dbReference type="NCBI Taxonomy" id="207650"/>
    <lineage>
        <taxon>Eukaryota</taxon>
        <taxon>Metazoa</taxon>
        <taxon>Ecdysozoa</taxon>
        <taxon>Arthropoda</taxon>
        <taxon>Hexapoda</taxon>
        <taxon>Insecta</taxon>
        <taxon>Pterygota</taxon>
        <taxon>Neoptera</taxon>
        <taxon>Endopterygota</taxon>
        <taxon>Hymenoptera</taxon>
        <taxon>Apocrita</taxon>
        <taxon>Aculeata</taxon>
        <taxon>Apoidea</taxon>
        <taxon>Anthophila</taxon>
        <taxon>Apidae</taxon>
        <taxon>Bombus</taxon>
        <taxon>Pyrobombus</taxon>
    </lineage>
</organism>
<keyword evidence="7" id="KW-0067">ATP-binding</keyword>
<evidence type="ECO:0000256" key="13">
    <source>
        <dbReference type="SAM" id="MobiDB-lite"/>
    </source>
</evidence>
<keyword evidence="8 12" id="KW-0175">Coiled coil</keyword>
<feature type="compositionally biased region" description="Basic and acidic residues" evidence="13">
    <location>
        <begin position="13"/>
        <end position="28"/>
    </location>
</feature>
<evidence type="ECO:0000256" key="1">
    <source>
        <dbReference type="ARBA" id="ARBA00004123"/>
    </source>
</evidence>
<proteinExistence type="inferred from homology"/>
<dbReference type="RefSeq" id="XP_033345753.1">
    <property type="nucleotide sequence ID" value="XM_033489862.1"/>
</dbReference>
<evidence type="ECO:0000256" key="7">
    <source>
        <dbReference type="ARBA" id="ARBA00022840"/>
    </source>
</evidence>
<dbReference type="InterPro" id="IPR003395">
    <property type="entry name" value="RecF/RecN/SMC_N"/>
</dbReference>
<keyword evidence="15" id="KW-1185">Reference proteome</keyword>
<evidence type="ECO:0000313" key="15">
    <source>
        <dbReference type="Proteomes" id="UP000504631"/>
    </source>
</evidence>
<dbReference type="PANTHER" id="PTHR19306:SF6">
    <property type="entry name" value="STRUCTURAL MAINTENANCE OF CHROMOSOMES PROTEIN 6"/>
    <property type="match status" value="1"/>
</dbReference>
<dbReference type="GO" id="GO:0005524">
    <property type="term" value="F:ATP binding"/>
    <property type="evidence" value="ECO:0007669"/>
    <property type="project" value="UniProtKB-KW"/>
</dbReference>
<feature type="coiled-coil region" evidence="12">
    <location>
        <begin position="302"/>
        <end position="420"/>
    </location>
</feature>
<feature type="coiled-coil region" evidence="12">
    <location>
        <begin position="859"/>
        <end position="896"/>
    </location>
</feature>
<feature type="coiled-coil region" evidence="12">
    <location>
        <begin position="214"/>
        <end position="255"/>
    </location>
</feature>
<evidence type="ECO:0000256" key="5">
    <source>
        <dbReference type="ARBA" id="ARBA00022741"/>
    </source>
</evidence>
<dbReference type="GO" id="GO:0030915">
    <property type="term" value="C:Smc5-Smc6 complex"/>
    <property type="evidence" value="ECO:0007669"/>
    <property type="project" value="TreeGrafter"/>
</dbReference>
<dbReference type="CTD" id="79677"/>
<evidence type="ECO:0000256" key="2">
    <source>
        <dbReference type="ARBA" id="ARBA00004286"/>
    </source>
</evidence>
<reference evidence="16" key="1">
    <citation type="submission" date="2025-08" db="UniProtKB">
        <authorList>
            <consortium name="RefSeq"/>
        </authorList>
    </citation>
    <scope>IDENTIFICATION</scope>
    <source>
        <tissue evidence="16">Muscle</tissue>
    </source>
</reference>
<accession>A0A6J3JY43</accession>
<dbReference type="Proteomes" id="UP000504631">
    <property type="component" value="Unplaced"/>
</dbReference>
<dbReference type="GeneID" id="117231426"/>
<feature type="coiled-coil region" evidence="12">
    <location>
        <begin position="712"/>
        <end position="817"/>
    </location>
</feature>
<evidence type="ECO:0000256" key="10">
    <source>
        <dbReference type="ARBA" id="ARBA00023204"/>
    </source>
</evidence>
<evidence type="ECO:0000313" key="16">
    <source>
        <dbReference type="RefSeq" id="XP_033345753.1"/>
    </source>
</evidence>
<comment type="subcellular location">
    <subcellularLocation>
        <location evidence="2">Chromosome</location>
    </subcellularLocation>
    <subcellularLocation>
        <location evidence="1">Nucleus</location>
    </subcellularLocation>
</comment>
<dbReference type="SUPFAM" id="SSF52540">
    <property type="entry name" value="P-loop containing nucleoside triphosphate hydrolases"/>
    <property type="match status" value="2"/>
</dbReference>
<comment type="similarity">
    <text evidence="3">Belongs to the SMC family. SMC6 subfamily.</text>
</comment>
<dbReference type="InterPro" id="IPR027417">
    <property type="entry name" value="P-loop_NTPase"/>
</dbReference>
<evidence type="ECO:0000256" key="6">
    <source>
        <dbReference type="ARBA" id="ARBA00022763"/>
    </source>
</evidence>
<feature type="domain" description="RecF/RecN/SMC N-terminal" evidence="14">
    <location>
        <begin position="42"/>
        <end position="1040"/>
    </location>
</feature>
<dbReference type="Pfam" id="PF02463">
    <property type="entry name" value="SMC_N"/>
    <property type="match status" value="1"/>
</dbReference>
<dbReference type="KEGG" id="bvk:117231426"/>
<evidence type="ECO:0000256" key="3">
    <source>
        <dbReference type="ARBA" id="ARBA00006793"/>
    </source>
</evidence>
<evidence type="ECO:0000256" key="11">
    <source>
        <dbReference type="ARBA" id="ARBA00023242"/>
    </source>
</evidence>
<evidence type="ECO:0000256" key="8">
    <source>
        <dbReference type="ARBA" id="ARBA00023054"/>
    </source>
</evidence>
<gene>
    <name evidence="16" type="primary">LOC117231426</name>
</gene>
<protein>
    <submittedName>
        <fullName evidence="16">Structural maintenance of chromosomes protein 6</fullName>
    </submittedName>
</protein>
<keyword evidence="9" id="KW-0233">DNA recombination</keyword>
<dbReference type="Gene3D" id="6.10.140.920">
    <property type="match status" value="1"/>
</dbReference>
<keyword evidence="5" id="KW-0547">Nucleotide-binding</keyword>
<feature type="region of interest" description="Disordered" evidence="13">
    <location>
        <begin position="1"/>
        <end position="35"/>
    </location>
</feature>
<dbReference type="GO" id="GO:0005634">
    <property type="term" value="C:nucleus"/>
    <property type="evidence" value="ECO:0007669"/>
    <property type="project" value="UniProtKB-SubCell"/>
</dbReference>
<evidence type="ECO:0000256" key="9">
    <source>
        <dbReference type="ARBA" id="ARBA00023172"/>
    </source>
</evidence>